<evidence type="ECO:0000256" key="3">
    <source>
        <dbReference type="ARBA" id="ARBA00022514"/>
    </source>
</evidence>
<evidence type="ECO:0000256" key="4">
    <source>
        <dbReference type="ARBA" id="ARBA00022525"/>
    </source>
</evidence>
<protein>
    <recommendedName>
        <fullName evidence="7">Interleukin-17F</fullName>
    </recommendedName>
</protein>
<proteinExistence type="inferred from homology"/>
<dbReference type="Pfam" id="PF06083">
    <property type="entry name" value="IL17"/>
    <property type="match status" value="1"/>
</dbReference>
<dbReference type="GO" id="GO:0005125">
    <property type="term" value="F:cytokine activity"/>
    <property type="evidence" value="ECO:0007669"/>
    <property type="project" value="UniProtKB-KW"/>
</dbReference>
<evidence type="ECO:0000256" key="5">
    <source>
        <dbReference type="ARBA" id="ARBA00022729"/>
    </source>
</evidence>
<evidence type="ECO:0000256" key="2">
    <source>
        <dbReference type="ARBA" id="ARBA00007236"/>
    </source>
</evidence>
<evidence type="ECO:0000313" key="6">
    <source>
        <dbReference type="Ensembl" id="ENSXETP00000105831"/>
    </source>
</evidence>
<keyword evidence="4" id="KW-0964">Secreted</keyword>
<comment type="similarity">
    <text evidence="2">Belongs to the IL-17 family.</text>
</comment>
<dbReference type="AlphaFoldDB" id="A0A803JD60"/>
<comment type="subcellular location">
    <subcellularLocation>
        <location evidence="1">Secreted</location>
    </subcellularLocation>
</comment>
<accession>A0A803JD60</accession>
<organism evidence="6">
    <name type="scientific">Xenopus tropicalis</name>
    <name type="common">Western clawed frog</name>
    <name type="synonym">Silurana tropicalis</name>
    <dbReference type="NCBI Taxonomy" id="8364"/>
    <lineage>
        <taxon>Eukaryota</taxon>
        <taxon>Metazoa</taxon>
        <taxon>Chordata</taxon>
        <taxon>Craniata</taxon>
        <taxon>Vertebrata</taxon>
        <taxon>Euteleostomi</taxon>
        <taxon>Amphibia</taxon>
        <taxon>Batrachia</taxon>
        <taxon>Anura</taxon>
        <taxon>Pipoidea</taxon>
        <taxon>Pipidae</taxon>
        <taxon>Xenopodinae</taxon>
        <taxon>Xenopus</taxon>
        <taxon>Silurana</taxon>
    </lineage>
</organism>
<sequence>MADHGQECKRAALWVSQVAPAFLPEGYFPLDEPYGEFPSDPAEKCDIKPNRMRFPRSINLDISIIDTSYMHSLVAIPGIESRSLAPWHYRLDVDPDRYPFVIAEATCLGSVCMDSNGKKNPGLVSLPIQQEVLVLRREQRDCRYVYRLETQRVTLGCTCARPLTLP</sequence>
<dbReference type="InParanoid" id="A0A803JD60"/>
<name>A0A803JD60_XENTR</name>
<dbReference type="Gene3D" id="2.10.90.10">
    <property type="entry name" value="Cystine-knot cytokines"/>
    <property type="match status" value="1"/>
</dbReference>
<dbReference type="SUPFAM" id="SSF57501">
    <property type="entry name" value="Cystine-knot cytokines"/>
    <property type="match status" value="1"/>
</dbReference>
<keyword evidence="3" id="KW-0202">Cytokine</keyword>
<dbReference type="InterPro" id="IPR010345">
    <property type="entry name" value="IL-17_fam"/>
</dbReference>
<dbReference type="Ensembl" id="ENSXETT00000111122">
    <property type="protein sequence ID" value="ENSXETP00000105831"/>
    <property type="gene ID" value="ENSXETG00000046398"/>
</dbReference>
<reference evidence="6" key="1">
    <citation type="journal article" date="2010" name="Science">
        <title>The genome of the Western clawed frog Xenopus tropicalis.</title>
        <authorList>
            <person name="Hellsten U."/>
            <person name="Harland R.M."/>
            <person name="Gilchrist M.J."/>
            <person name="Hendrix D."/>
            <person name="Jurka J."/>
            <person name="Kapitonov V."/>
            <person name="Ovcharenko I."/>
            <person name="Putnam N.H."/>
            <person name="Shu S."/>
            <person name="Taher L."/>
            <person name="Blitz I.L."/>
            <person name="Blumberg B."/>
            <person name="Dichmann D.S."/>
            <person name="Dubchak I."/>
            <person name="Amaya E."/>
            <person name="Detter J.C."/>
            <person name="Fletcher R."/>
            <person name="Gerhard D.S."/>
            <person name="Goodstein D."/>
            <person name="Graves T."/>
            <person name="Grigoriev I.V."/>
            <person name="Grimwood J."/>
            <person name="Kawashima T."/>
            <person name="Lindquist E."/>
            <person name="Lucas S.M."/>
            <person name="Mead P.E."/>
            <person name="Mitros T."/>
            <person name="Ogino H."/>
            <person name="Ohta Y."/>
            <person name="Poliakov A.V."/>
            <person name="Pollet N."/>
            <person name="Robert J."/>
            <person name="Salamov A."/>
            <person name="Sater A.K."/>
            <person name="Schmutz J."/>
            <person name="Terry A."/>
            <person name="Vize P.D."/>
            <person name="Warren W.C."/>
            <person name="Wells D."/>
            <person name="Wills A."/>
            <person name="Wilson R.K."/>
            <person name="Zimmerman L.B."/>
            <person name="Zorn A.M."/>
            <person name="Grainger R."/>
            <person name="Grammer T."/>
            <person name="Khokha M.K."/>
            <person name="Richardson P.M."/>
            <person name="Rokhsar D.S."/>
        </authorList>
    </citation>
    <scope>NUCLEOTIDE SEQUENCE [LARGE SCALE GENOMIC DNA]</scope>
    <source>
        <strain evidence="6">Nigerian</strain>
    </source>
</reference>
<evidence type="ECO:0000256" key="1">
    <source>
        <dbReference type="ARBA" id="ARBA00004613"/>
    </source>
</evidence>
<keyword evidence="5" id="KW-0732">Signal</keyword>
<evidence type="ECO:0008006" key="7">
    <source>
        <dbReference type="Google" id="ProtNLM"/>
    </source>
</evidence>
<reference evidence="6" key="2">
    <citation type="submission" date="2021-03" db="UniProtKB">
        <authorList>
            <consortium name="Ensembl"/>
        </authorList>
    </citation>
    <scope>IDENTIFICATION</scope>
</reference>
<dbReference type="PRINTS" id="PR01932">
    <property type="entry name" value="INTRLEUKIN17"/>
</dbReference>
<dbReference type="InterPro" id="IPR020440">
    <property type="entry name" value="IL-17_chr"/>
</dbReference>
<dbReference type="GO" id="GO:0006954">
    <property type="term" value="P:inflammatory response"/>
    <property type="evidence" value="ECO:0007669"/>
    <property type="project" value="InterPro"/>
</dbReference>
<dbReference type="GO" id="GO:0005615">
    <property type="term" value="C:extracellular space"/>
    <property type="evidence" value="ECO:0007669"/>
    <property type="project" value="UniProtKB-KW"/>
</dbReference>
<dbReference type="InterPro" id="IPR029034">
    <property type="entry name" value="Cystine-knot_cytokine"/>
</dbReference>
<dbReference type="GeneTree" id="ENSGT00940000156618"/>